<evidence type="ECO:0000313" key="6">
    <source>
        <dbReference type="Proteomes" id="UP000555552"/>
    </source>
</evidence>
<keyword evidence="2" id="KW-0663">Pyridoxal phosphate</keyword>
<comment type="cofactor">
    <cofactor evidence="1">
        <name>pyridoxal 5'-phosphate</name>
        <dbReference type="ChEBI" id="CHEBI:597326"/>
    </cofactor>
</comment>
<dbReference type="InterPro" id="IPR015424">
    <property type="entry name" value="PyrdxlP-dep_Trfase"/>
</dbReference>
<keyword evidence="5" id="KW-0808">Transferase</keyword>
<feature type="non-terminal residue" evidence="5">
    <location>
        <position position="336"/>
    </location>
</feature>
<dbReference type="SUPFAM" id="SSF53383">
    <property type="entry name" value="PLP-dependent transferases"/>
    <property type="match status" value="1"/>
</dbReference>
<name>A0A849BSV8_9ACTN</name>
<dbReference type="EMBL" id="JABEMA010000450">
    <property type="protein sequence ID" value="NNH24665.1"/>
    <property type="molecule type" value="Genomic_DNA"/>
</dbReference>
<proteinExistence type="predicted"/>
<dbReference type="InterPro" id="IPR015422">
    <property type="entry name" value="PyrdxlP-dep_Trfase_small"/>
</dbReference>
<dbReference type="Proteomes" id="UP000555552">
    <property type="component" value="Unassembled WGS sequence"/>
</dbReference>
<evidence type="ECO:0000256" key="1">
    <source>
        <dbReference type="ARBA" id="ARBA00001933"/>
    </source>
</evidence>
<dbReference type="Gene3D" id="3.40.640.10">
    <property type="entry name" value="Type I PLP-dependent aspartate aminotransferase-like (Major domain)"/>
    <property type="match status" value="1"/>
</dbReference>
<evidence type="ECO:0000256" key="2">
    <source>
        <dbReference type="ARBA" id="ARBA00022898"/>
    </source>
</evidence>
<organism evidence="5 6">
    <name type="scientific">Pseudokineococcus marinus</name>
    <dbReference type="NCBI Taxonomy" id="351215"/>
    <lineage>
        <taxon>Bacteria</taxon>
        <taxon>Bacillati</taxon>
        <taxon>Actinomycetota</taxon>
        <taxon>Actinomycetes</taxon>
        <taxon>Kineosporiales</taxon>
        <taxon>Kineosporiaceae</taxon>
        <taxon>Pseudokineococcus</taxon>
    </lineage>
</organism>
<dbReference type="PANTHER" id="PTHR43586:SF8">
    <property type="entry name" value="CYSTEINE DESULFURASE 1, CHLOROPLASTIC"/>
    <property type="match status" value="1"/>
</dbReference>
<evidence type="ECO:0000256" key="3">
    <source>
        <dbReference type="SAM" id="MobiDB-lite"/>
    </source>
</evidence>
<evidence type="ECO:0000259" key="4">
    <source>
        <dbReference type="Pfam" id="PF00266"/>
    </source>
</evidence>
<dbReference type="InterPro" id="IPR000192">
    <property type="entry name" value="Aminotrans_V_dom"/>
</dbReference>
<dbReference type="AlphaFoldDB" id="A0A849BSV8"/>
<dbReference type="RefSeq" id="WP_171204386.1">
    <property type="nucleotide sequence ID" value="NZ_JABEMA010000450.1"/>
</dbReference>
<keyword evidence="6" id="KW-1185">Reference proteome</keyword>
<feature type="region of interest" description="Disordered" evidence="3">
    <location>
        <begin position="27"/>
        <end position="70"/>
    </location>
</feature>
<gene>
    <name evidence="5" type="ORF">HLB09_16540</name>
</gene>
<accession>A0A849BSV8</accession>
<dbReference type="Pfam" id="PF00266">
    <property type="entry name" value="Aminotran_5"/>
    <property type="match status" value="1"/>
</dbReference>
<dbReference type="InterPro" id="IPR015421">
    <property type="entry name" value="PyrdxlP-dep_Trfase_major"/>
</dbReference>
<feature type="domain" description="Aminotransferase class V" evidence="4">
    <location>
        <begin position="89"/>
        <end position="297"/>
    </location>
</feature>
<evidence type="ECO:0000313" key="5">
    <source>
        <dbReference type="EMBL" id="NNH24665.1"/>
    </source>
</evidence>
<dbReference type="GO" id="GO:0008483">
    <property type="term" value="F:transaminase activity"/>
    <property type="evidence" value="ECO:0007669"/>
    <property type="project" value="UniProtKB-KW"/>
</dbReference>
<dbReference type="PANTHER" id="PTHR43586">
    <property type="entry name" value="CYSTEINE DESULFURASE"/>
    <property type="match status" value="1"/>
</dbReference>
<feature type="compositionally biased region" description="Low complexity" evidence="3">
    <location>
        <begin position="52"/>
        <end position="62"/>
    </location>
</feature>
<sequence length="336" mass="34732">MSTHPVVADRALDRAVDRAVAAAPPARRLAVVPPPAPPREEAGAPSEPSGPAVPRARTAPAPGDEPLLPVVGGEEQVPLVTGGTARYANLDVAASAPALCWVADHVERVLPLYASVHRGAGYASQVSTAVLEGARDVVGGFVGARADDVVVWTRSTTDALAVLAGCVPDGGSVLVLDLEHHANLLPWRTQGHRGVTSRVVEAAPTLEGTLAVLADALAAEPTSLLAVTGASNVTGEELPLRRLADLAHAAGARLAVDAAQLAPHRAVDVARDGVDWVALSGHKLYAPFGAGALVGRRAGPPRRGLRRRRDGRPRVVLPRGGVLAGLRRHRSDGRDH</sequence>
<comment type="caution">
    <text evidence="5">The sequence shown here is derived from an EMBL/GenBank/DDBJ whole genome shotgun (WGS) entry which is preliminary data.</text>
</comment>
<reference evidence="5 6" key="1">
    <citation type="submission" date="2020-05" db="EMBL/GenBank/DDBJ databases">
        <title>MicrobeNet Type strains.</title>
        <authorList>
            <person name="Nicholson A.C."/>
        </authorList>
    </citation>
    <scope>NUCLEOTIDE SEQUENCE [LARGE SCALE GENOMIC DNA]</scope>
    <source>
        <strain evidence="5 6">JCM 14547</strain>
    </source>
</reference>
<keyword evidence="5" id="KW-0032">Aminotransferase</keyword>
<protein>
    <submittedName>
        <fullName evidence="5">Aminotransferase class V-fold PLP-dependent enzyme</fullName>
    </submittedName>
</protein>
<dbReference type="Gene3D" id="3.90.1150.10">
    <property type="entry name" value="Aspartate Aminotransferase, domain 1"/>
    <property type="match status" value="1"/>
</dbReference>